<dbReference type="InterPro" id="IPR015421">
    <property type="entry name" value="PyrdxlP-dep_Trfase_major"/>
</dbReference>
<protein>
    <recommendedName>
        <fullName evidence="2">Aminotransferase class I/II-fold pyridoxal phosphate-dependent enzyme</fullName>
    </recommendedName>
</protein>
<proteinExistence type="predicted"/>
<dbReference type="InterPro" id="IPR015424">
    <property type="entry name" value="PyrdxlP-dep_Trfase"/>
</dbReference>
<dbReference type="Gene3D" id="3.90.1150.10">
    <property type="entry name" value="Aspartate Aminotransferase, domain 1"/>
    <property type="match status" value="1"/>
</dbReference>
<dbReference type="PROSITE" id="PS51257">
    <property type="entry name" value="PROKAR_LIPOPROTEIN"/>
    <property type="match status" value="1"/>
</dbReference>
<accession>A0A7J3ZM30</accession>
<dbReference type="AlphaFoldDB" id="A0A7J3ZM30"/>
<reference evidence="1" key="1">
    <citation type="journal article" date="2020" name="mSystems">
        <title>Genome- and Community-Level Interaction Insights into Carbon Utilization and Element Cycling Functions of Hydrothermarchaeota in Hydrothermal Sediment.</title>
        <authorList>
            <person name="Zhou Z."/>
            <person name="Liu Y."/>
            <person name="Xu W."/>
            <person name="Pan J."/>
            <person name="Luo Z.H."/>
            <person name="Li M."/>
        </authorList>
    </citation>
    <scope>NUCLEOTIDE SEQUENCE [LARGE SCALE GENOMIC DNA]</scope>
    <source>
        <strain evidence="1">SpSt-1116</strain>
    </source>
</reference>
<dbReference type="EMBL" id="DRZC01000079">
    <property type="protein sequence ID" value="HHQ80962.1"/>
    <property type="molecule type" value="Genomic_DNA"/>
</dbReference>
<gene>
    <name evidence="1" type="ORF">ENM78_05895</name>
</gene>
<dbReference type="InterPro" id="IPR015422">
    <property type="entry name" value="PyrdxlP-dep_Trfase_small"/>
</dbReference>
<sequence>MNRYDVWMQIKFRPRYPRKSGSWICISATIQACRANALAFSDAEFREILRGRLLLFTTLQSMPTASAIAAYFGRHSYSDPTKLIRMLMEAISEIGKCDYEHVFVIPTKSFQGPDMEALSLAMPSLRQKGTILLPASGMEFKKYKTVLEASGKSVTVIESVPTSPVSTEAIYEHMWSGLIESIYLARCYRSTGVFYKNVENVIKAASELNITVAVDESYTFGLDDVTLSDNAIRFCYSNMVLGGLPGAVIACSGEAKADERELVKAWLRSWGKRALNLLASLKESLDYILNLGLNNWRTTVYFKSRVLCKRLSKTGYMIPIATEDYRCPSIVVVRAPKAVEVPAIVRELRRSGIVVDNPEERDVLRIGVMGATTINQTLLLSELITLYTSF</sequence>
<comment type="caution">
    <text evidence="1">The sequence shown here is derived from an EMBL/GenBank/DDBJ whole genome shotgun (WGS) entry which is preliminary data.</text>
</comment>
<evidence type="ECO:0008006" key="2">
    <source>
        <dbReference type="Google" id="ProtNLM"/>
    </source>
</evidence>
<organism evidence="1">
    <name type="scientific">Fervidicoccus fontis</name>
    <dbReference type="NCBI Taxonomy" id="683846"/>
    <lineage>
        <taxon>Archaea</taxon>
        <taxon>Thermoproteota</taxon>
        <taxon>Thermoprotei</taxon>
        <taxon>Fervidicoccales</taxon>
        <taxon>Fervidicoccaceae</taxon>
        <taxon>Fervidicoccus</taxon>
    </lineage>
</organism>
<name>A0A7J3ZM30_9CREN</name>
<dbReference type="SUPFAM" id="SSF53383">
    <property type="entry name" value="PLP-dependent transferases"/>
    <property type="match status" value="1"/>
</dbReference>
<dbReference type="Gene3D" id="3.40.640.10">
    <property type="entry name" value="Type I PLP-dependent aspartate aminotransferase-like (Major domain)"/>
    <property type="match status" value="1"/>
</dbReference>
<evidence type="ECO:0000313" key="1">
    <source>
        <dbReference type="EMBL" id="HHQ80962.1"/>
    </source>
</evidence>